<dbReference type="EMBL" id="KU594605">
    <property type="protein sequence ID" value="AMO42849.1"/>
    <property type="molecule type" value="Genomic_DNA"/>
</dbReference>
<sequence length="72" mass="8588">MSWGLIPWSQLSHKQMTYRQLLHQLLELSPEQLNQTATIYSIKDDEFVPVYSWDFTDSEEQVLDPDHFVITF</sequence>
<name>A0A127KLL9_9CAUD</name>
<keyword evidence="2" id="KW-1185">Reference proteome</keyword>
<accession>A0A127KLL9</accession>
<dbReference type="OrthoDB" id="22713at10239"/>
<dbReference type="KEGG" id="vg:29124071"/>
<proteinExistence type="predicted"/>
<protein>
    <submittedName>
        <fullName evidence="1">Uncharacterized protein</fullName>
    </submittedName>
</protein>
<dbReference type="GeneID" id="29124071"/>
<dbReference type="RefSeq" id="YP_009302148.1">
    <property type="nucleotide sequence ID" value="NC_031242.1"/>
</dbReference>
<reference evidence="1 2" key="1">
    <citation type="submission" date="2016-01" db="EMBL/GenBank/DDBJ databases">
        <title>The genomic content and context of auxiliary metabolic genes in marine cyanophages.</title>
        <authorList>
            <person name="Marston M.F."/>
            <person name="Martiny J.B.H."/>
            <person name="Crummett L.T."/>
        </authorList>
    </citation>
    <scope>NUCLEOTIDE SEQUENCE [LARGE SCALE GENOMIC DNA]</scope>
    <source>
        <strain evidence="1">RW_29_0704</strain>
    </source>
</reference>
<evidence type="ECO:0000313" key="1">
    <source>
        <dbReference type="EMBL" id="AMO42849.1"/>
    </source>
</evidence>
<dbReference type="Proteomes" id="UP000201797">
    <property type="component" value="Segment"/>
</dbReference>
<evidence type="ECO:0000313" key="2">
    <source>
        <dbReference type="Proteomes" id="UP000201797"/>
    </source>
</evidence>
<gene>
    <name evidence="1" type="ORF">R290704_067</name>
</gene>
<organism evidence="1 2">
    <name type="scientific">Cyanophage S-RIM50</name>
    <dbReference type="NCBI Taxonomy" id="687803"/>
    <lineage>
        <taxon>Viruses</taxon>
        <taxon>Duplodnaviria</taxon>
        <taxon>Heunggongvirae</taxon>
        <taxon>Uroviricota</taxon>
        <taxon>Caudoviricetes</taxon>
        <taxon>Pantevenvirales</taxon>
        <taxon>Kyanoviridae</taxon>
        <taxon>Neptunevirus</taxon>
        <taxon>Neptunevirus srim50</taxon>
    </lineage>
</organism>